<protein>
    <recommendedName>
        <fullName evidence="3">Tetratricopeptide repeat protein</fullName>
    </recommendedName>
</protein>
<dbReference type="EMBL" id="CP004006">
    <property type="protein sequence ID" value="AHE66988.1"/>
    <property type="molecule type" value="Genomic_DNA"/>
</dbReference>
<gene>
    <name evidence="1" type="ORF">Loa_01435</name>
</gene>
<evidence type="ECO:0008006" key="3">
    <source>
        <dbReference type="Google" id="ProtNLM"/>
    </source>
</evidence>
<dbReference type="AlphaFoldDB" id="W0B8X0"/>
<dbReference type="InterPro" id="IPR011990">
    <property type="entry name" value="TPR-like_helical_dom_sf"/>
</dbReference>
<dbReference type="STRING" id="1268635.Loa_01435"/>
<accession>W0B8X0</accession>
<dbReference type="Gene3D" id="1.25.40.10">
    <property type="entry name" value="Tetratricopeptide repeat domain"/>
    <property type="match status" value="1"/>
</dbReference>
<evidence type="ECO:0000313" key="2">
    <source>
        <dbReference type="Proteomes" id="UP000018838"/>
    </source>
</evidence>
<evidence type="ECO:0000313" key="1">
    <source>
        <dbReference type="EMBL" id="AHE66988.1"/>
    </source>
</evidence>
<sequence length="147" mass="16498">MVSRDHDNLFFEIAMAQAELGCHQYADALTRLSELQANYPDNYAALISYGQGLLNANKAEQAASLLLKGSRVFKEDLPLCQLLAQAQAAAHRKDYAYFTQAQCELMQGHRHSAMKQLKLAEKLSTKDHLLSARITAKIEEIKFLSEQ</sequence>
<dbReference type="SUPFAM" id="SSF48452">
    <property type="entry name" value="TPR-like"/>
    <property type="match status" value="1"/>
</dbReference>
<organism evidence="1 2">
    <name type="scientific">Legionella oakridgensis ATCC 33761 = DSM 21215</name>
    <dbReference type="NCBI Taxonomy" id="1268635"/>
    <lineage>
        <taxon>Bacteria</taxon>
        <taxon>Pseudomonadati</taxon>
        <taxon>Pseudomonadota</taxon>
        <taxon>Gammaproteobacteria</taxon>
        <taxon>Legionellales</taxon>
        <taxon>Legionellaceae</taxon>
        <taxon>Legionella</taxon>
    </lineage>
</organism>
<dbReference type="eggNOG" id="COG4783">
    <property type="taxonomic scope" value="Bacteria"/>
</dbReference>
<dbReference type="PATRIC" id="fig|1268635.3.peg.1457"/>
<dbReference type="HOGENOM" id="CLU_1765734_0_0_6"/>
<keyword evidence="2" id="KW-1185">Reference proteome</keyword>
<dbReference type="Proteomes" id="UP000018838">
    <property type="component" value="Chromosome"/>
</dbReference>
<proteinExistence type="predicted"/>
<name>W0B8X0_9GAMM</name>
<dbReference type="KEGG" id="lok:Loa_01435"/>
<reference evidence="1 2" key="1">
    <citation type="journal article" date="2013" name="Int. J. Med. Microbiol.">
        <title>Legionella oakridgensis ATCC 33761 genome sequence and phenotypic characterization reveals its replication capacity in amoebae.</title>
        <authorList>
            <person name="Brzuszkiewicz E."/>
            <person name="Schulz T."/>
            <person name="Rydzewski K."/>
            <person name="Daniel R."/>
            <person name="Gillmaier N."/>
            <person name="Dittmann C."/>
            <person name="Holland G."/>
            <person name="Schunder E."/>
            <person name="Lautner M."/>
            <person name="Eisenreich W."/>
            <person name="Luck C."/>
            <person name="Heuner K."/>
        </authorList>
    </citation>
    <scope>NUCLEOTIDE SEQUENCE [LARGE SCALE GENOMIC DNA]</scope>
    <source>
        <strain>OR-10</strain>
        <strain evidence="2">ATCC 33761</strain>
    </source>
</reference>